<dbReference type="Proteomes" id="UP001388673">
    <property type="component" value="Unassembled WGS sequence"/>
</dbReference>
<evidence type="ECO:0000313" key="3">
    <source>
        <dbReference type="Proteomes" id="UP001388673"/>
    </source>
</evidence>
<accession>A0AAW0YH30</accession>
<name>A0AAW0YH30_9TREE</name>
<feature type="compositionally biased region" description="Basic residues" evidence="1">
    <location>
        <begin position="39"/>
        <end position="53"/>
    </location>
</feature>
<feature type="compositionally biased region" description="Basic and acidic residues" evidence="1">
    <location>
        <begin position="207"/>
        <end position="221"/>
    </location>
</feature>
<evidence type="ECO:0000256" key="1">
    <source>
        <dbReference type="SAM" id="MobiDB-lite"/>
    </source>
</evidence>
<feature type="compositionally biased region" description="Basic and acidic residues" evidence="1">
    <location>
        <begin position="80"/>
        <end position="105"/>
    </location>
</feature>
<dbReference type="KEGG" id="kne:92182541"/>
<feature type="compositionally biased region" description="Polar residues" evidence="1">
    <location>
        <begin position="240"/>
        <end position="249"/>
    </location>
</feature>
<dbReference type="RefSeq" id="XP_066800943.1">
    <property type="nucleotide sequence ID" value="XM_066948375.1"/>
</dbReference>
<reference evidence="2 3" key="1">
    <citation type="journal article" date="2024" name="bioRxiv">
        <title>Comparative genomics of Cryptococcus and Kwoniella reveals pathogenesis evolution and contrasting karyotype dynamics via intercentromeric recombination or chromosome fusion.</title>
        <authorList>
            <person name="Coelho M.A."/>
            <person name="David-Palma M."/>
            <person name="Shea T."/>
            <person name="Bowers K."/>
            <person name="McGinley-Smith S."/>
            <person name="Mohammad A.W."/>
            <person name="Gnirke A."/>
            <person name="Yurkov A.M."/>
            <person name="Nowrousian M."/>
            <person name="Sun S."/>
            <person name="Cuomo C.A."/>
            <person name="Heitman J."/>
        </authorList>
    </citation>
    <scope>NUCLEOTIDE SEQUENCE [LARGE SCALE GENOMIC DNA]</scope>
    <source>
        <strain evidence="2 3">CBS 13917</strain>
    </source>
</reference>
<dbReference type="AlphaFoldDB" id="A0AAW0YH30"/>
<gene>
    <name evidence="2" type="ORF">IAR55_005283</name>
</gene>
<proteinExistence type="predicted"/>
<keyword evidence="3" id="KW-1185">Reference proteome</keyword>
<feature type="compositionally biased region" description="Acidic residues" evidence="1">
    <location>
        <begin position="251"/>
        <end position="269"/>
    </location>
</feature>
<dbReference type="EMBL" id="JBCAWK010000010">
    <property type="protein sequence ID" value="KAK8847425.1"/>
    <property type="molecule type" value="Genomic_DNA"/>
</dbReference>
<evidence type="ECO:0000313" key="2">
    <source>
        <dbReference type="EMBL" id="KAK8847425.1"/>
    </source>
</evidence>
<organism evidence="2 3">
    <name type="scientific">Kwoniella newhampshirensis</name>
    <dbReference type="NCBI Taxonomy" id="1651941"/>
    <lineage>
        <taxon>Eukaryota</taxon>
        <taxon>Fungi</taxon>
        <taxon>Dikarya</taxon>
        <taxon>Basidiomycota</taxon>
        <taxon>Agaricomycotina</taxon>
        <taxon>Tremellomycetes</taxon>
        <taxon>Tremellales</taxon>
        <taxon>Cryptococcaceae</taxon>
        <taxon>Kwoniella</taxon>
    </lineage>
</organism>
<feature type="compositionally biased region" description="Basic and acidic residues" evidence="1">
    <location>
        <begin position="230"/>
        <end position="239"/>
    </location>
</feature>
<comment type="caution">
    <text evidence="2">The sequence shown here is derived from an EMBL/GenBank/DDBJ whole genome shotgun (WGS) entry which is preliminary data.</text>
</comment>
<feature type="region of interest" description="Disordered" evidence="1">
    <location>
        <begin position="150"/>
        <end position="269"/>
    </location>
</feature>
<feature type="compositionally biased region" description="Basic and acidic residues" evidence="1">
    <location>
        <begin position="150"/>
        <end position="174"/>
    </location>
</feature>
<dbReference type="GeneID" id="92182541"/>
<protein>
    <submittedName>
        <fullName evidence="2">Uncharacterized protein</fullName>
    </submittedName>
</protein>
<feature type="region of interest" description="Disordered" evidence="1">
    <location>
        <begin position="1"/>
        <end position="119"/>
    </location>
</feature>
<sequence>MVGFKDEPETIASPGTSYGDGEGSSSSSILSGASTDHLGRHRHRRARPKRRASSKYNPSRYYRPSGVDGPTSGSTDEASSVERDESSVEREYKWSERKSPPKSHFDSPSTGPRTDWDRLDDLTLTFIDENGQEREIPQDYVRTRLRRLASDSDRNRVENEQWRRMEDEGHRPVVMEETSAGSENDSRSGRGGTLSDGGLEWASAFTFHDRTTTRTRDRRQDPGTSTTFRAGDEGSDTRGRSQSRFQATVSDGEEDQQEAQEEEEEGTTK</sequence>
<feature type="compositionally biased region" description="Low complexity" evidence="1">
    <location>
        <begin position="15"/>
        <end position="34"/>
    </location>
</feature>